<sequence>MFTIAAVFLRLNDGYRLNSTNNSSSIVKNINTSESRQWPIGPPARYNFKYRQRRTKTSYQNRRRHQCYCRECLSTSQITAA</sequence>
<dbReference type="AlphaFoldDB" id="A0A816UQG7"/>
<gene>
    <name evidence="1" type="ORF">WKI299_LOCUS22998</name>
</gene>
<comment type="caution">
    <text evidence="1">The sequence shown here is derived from an EMBL/GenBank/DDBJ whole genome shotgun (WGS) entry which is preliminary data.</text>
</comment>
<accession>A0A816UQG7</accession>
<organism evidence="1 2">
    <name type="scientific">Rotaria magnacalcarata</name>
    <dbReference type="NCBI Taxonomy" id="392030"/>
    <lineage>
        <taxon>Eukaryota</taxon>
        <taxon>Metazoa</taxon>
        <taxon>Spiralia</taxon>
        <taxon>Gnathifera</taxon>
        <taxon>Rotifera</taxon>
        <taxon>Eurotatoria</taxon>
        <taxon>Bdelloidea</taxon>
        <taxon>Philodinida</taxon>
        <taxon>Philodinidae</taxon>
        <taxon>Rotaria</taxon>
    </lineage>
</organism>
<proteinExistence type="predicted"/>
<dbReference type="EMBL" id="CAJNRF010009920">
    <property type="protein sequence ID" value="CAF2114915.1"/>
    <property type="molecule type" value="Genomic_DNA"/>
</dbReference>
<evidence type="ECO:0000313" key="2">
    <source>
        <dbReference type="Proteomes" id="UP000663856"/>
    </source>
</evidence>
<feature type="non-terminal residue" evidence="1">
    <location>
        <position position="81"/>
    </location>
</feature>
<reference evidence="1" key="1">
    <citation type="submission" date="2021-02" db="EMBL/GenBank/DDBJ databases">
        <authorList>
            <person name="Nowell W R."/>
        </authorList>
    </citation>
    <scope>NUCLEOTIDE SEQUENCE</scope>
</reference>
<protein>
    <submittedName>
        <fullName evidence="1">Uncharacterized protein</fullName>
    </submittedName>
</protein>
<dbReference type="Proteomes" id="UP000663856">
    <property type="component" value="Unassembled WGS sequence"/>
</dbReference>
<name>A0A816UQG7_9BILA</name>
<evidence type="ECO:0000313" key="1">
    <source>
        <dbReference type="EMBL" id="CAF2114915.1"/>
    </source>
</evidence>